<feature type="domain" description="TonB-dependent transporter Oar-like beta-barrel" evidence="3">
    <location>
        <begin position="244"/>
        <end position="1244"/>
    </location>
</feature>
<dbReference type="SUPFAM" id="SSF49464">
    <property type="entry name" value="Carboxypeptidase regulatory domain-like"/>
    <property type="match status" value="1"/>
</dbReference>
<feature type="signal peptide" evidence="2">
    <location>
        <begin position="1"/>
        <end position="26"/>
    </location>
</feature>
<dbReference type="Proteomes" id="UP000538666">
    <property type="component" value="Unassembled WGS sequence"/>
</dbReference>
<keyword evidence="2" id="KW-0732">Signal</keyword>
<evidence type="ECO:0000259" key="3">
    <source>
        <dbReference type="Pfam" id="PF25183"/>
    </source>
</evidence>
<keyword evidence="5" id="KW-1185">Reference proteome</keyword>
<dbReference type="RefSeq" id="WP_082125969.1">
    <property type="nucleotide sequence ID" value="NZ_JACHEK010000002.1"/>
</dbReference>
<reference evidence="4 5" key="1">
    <citation type="submission" date="2020-08" db="EMBL/GenBank/DDBJ databases">
        <title>Genomic Encyclopedia of Type Strains, Phase IV (KMG-IV): sequencing the most valuable type-strain genomes for metagenomic binning, comparative biology and taxonomic classification.</title>
        <authorList>
            <person name="Goeker M."/>
        </authorList>
    </citation>
    <scope>NUCLEOTIDE SEQUENCE [LARGE SCALE GENOMIC DNA]</scope>
    <source>
        <strain evidence="4 5">DSM 103733</strain>
    </source>
</reference>
<evidence type="ECO:0000256" key="1">
    <source>
        <dbReference type="SAM" id="MobiDB-lite"/>
    </source>
</evidence>
<dbReference type="OrthoDB" id="97893at2"/>
<feature type="chain" id="PRO_5032960757" description="TonB-dependent transporter Oar-like beta-barrel domain-containing protein" evidence="2">
    <location>
        <begin position="27"/>
        <end position="1251"/>
    </location>
</feature>
<evidence type="ECO:0000313" key="4">
    <source>
        <dbReference type="EMBL" id="MBB6143372.1"/>
    </source>
</evidence>
<sequence length="1251" mass="135596">MRALKSALYAAMFAILPLNLCFSQTAQTSLRGTVHDPSGAVIAGAEIKIAKPDTGFTAVKLTDEHGDYIFEQIPPGVYVVTATAAGFGDQQRRLELLVNQPVTLELKMAITSTNTIVEVSADAAALNTTDATIGTPFNNAQIQSLPFEGNNVLDLLSLQAGVLFLGDQSTTQQDADSRSGAVDGARSDQTNFTLDGLDDNTQSKGYAFTGVLRSTRDSVDEFRVVTTNANADSGRSSGAQVSLVTRSGTNSIHGSLYEYYRPTNTVANDWFNKEAETTAGQPNIPPKFLRHTFGGSVGGPILKDKLFYFFTYEGQKLAEDSQITNTVPSTAFRQGLLSYINSSNSLTTLNPAQIASMDPSCAGNGTCPLGAGVNSAVLQYLNMYPQPNINAGGLGDGYNEQQYSFASPAPQSLNTLIVKLDYALNSKHRLFVRGNLQGDNVLSPEQFPGGSPTSELYSNNKGIAAGDVWSISSSLVNNVRYGFIREGFADRGATNSNYVTFGSITSLTPTTDTSQIVSLPVHNVIDDLTWNRGNHTFQFGGNYRAIFNNRQSDATLFTSANVTYDFLTIGSIAGQGTSLDPGAFNLPAVSQSFYTAYNRAIADITGLITHATEFLNYQVAGNNLNPLPPGQWTNRHYFSNEVEYYLQDSWKAKSNLTLTYGIRHTLLQVPYERDGQEVRPNVNLGEWFATRAAAMKLGETVQPDFSFVPAGKANNQPGLWSMDKLDLAPRVSFAFSPNTSGTGIWEKLFGGDGKTSIRGGYGLYFDHFGEGVIDAFDQEGAFGLSTDAENGVDQSVDTAPRFTTFNNPPTSIIPPIASTGQFPVTPGNNLSLAWGIDGTLKTPYSHVFDFSIEREFAGGNTLQLTYTGRLGRRLLQMRDLATPLDLVDPKGGGDYFSAATKLAKLVDQNTPVSAVPNVQYWDDMFPLAATGCTDGSSNTQCIYESQIFPFRGNETAGLYDLDLGYAPGAPNGQLFRYFDPQYASLYAWSSSGTSSYNGLQVSVHHPAKHGFEFDAYYTFSKSLDLGSDAERTATSGSKSFSQIINIYNPRGNYGPSDFDVRHSVTGNIDYELPFGRGRAVGNGVNGWINAFINNWTFNGLVHWTGGLPFSAIDGLGWGTDWSDQSWDVATAKIAVGGHQPNSQDGQPNAFKNQPQAIASIRPPYPGETGQRNFFRGDGYSSVDTGMAKVFRIAEHHQVKFAAEVFNTFNQVKFDPNTVQSDPFGGPSSFGDYASPLLTQGRRMQFSLRYSF</sequence>
<dbReference type="SUPFAM" id="SSF56935">
    <property type="entry name" value="Porins"/>
    <property type="match status" value="1"/>
</dbReference>
<dbReference type="AlphaFoldDB" id="A0A841JPR1"/>
<feature type="compositionally biased region" description="Polar residues" evidence="1">
    <location>
        <begin position="187"/>
        <end position="196"/>
    </location>
</feature>
<gene>
    <name evidence="4" type="ORF">HNQ77_001316</name>
</gene>
<organism evidence="4 5">
    <name type="scientific">Silvibacterium bohemicum</name>
    <dbReference type="NCBI Taxonomy" id="1577686"/>
    <lineage>
        <taxon>Bacteria</taxon>
        <taxon>Pseudomonadati</taxon>
        <taxon>Acidobacteriota</taxon>
        <taxon>Terriglobia</taxon>
        <taxon>Terriglobales</taxon>
        <taxon>Acidobacteriaceae</taxon>
        <taxon>Silvibacterium</taxon>
    </lineage>
</organism>
<dbReference type="Pfam" id="PF13620">
    <property type="entry name" value="CarboxypepD_reg"/>
    <property type="match status" value="1"/>
</dbReference>
<evidence type="ECO:0000313" key="5">
    <source>
        <dbReference type="Proteomes" id="UP000538666"/>
    </source>
</evidence>
<comment type="caution">
    <text evidence="4">The sequence shown here is derived from an EMBL/GenBank/DDBJ whole genome shotgun (WGS) entry which is preliminary data.</text>
</comment>
<protein>
    <recommendedName>
        <fullName evidence="3">TonB-dependent transporter Oar-like beta-barrel domain-containing protein</fullName>
    </recommendedName>
</protein>
<dbReference type="InterPro" id="IPR057601">
    <property type="entry name" value="Oar-like_b-barrel"/>
</dbReference>
<evidence type="ECO:0000256" key="2">
    <source>
        <dbReference type="SAM" id="SignalP"/>
    </source>
</evidence>
<dbReference type="EMBL" id="JACHEK010000002">
    <property type="protein sequence ID" value="MBB6143372.1"/>
    <property type="molecule type" value="Genomic_DNA"/>
</dbReference>
<accession>A0A841JPR1</accession>
<dbReference type="Gene3D" id="2.60.40.1120">
    <property type="entry name" value="Carboxypeptidase-like, regulatory domain"/>
    <property type="match status" value="1"/>
</dbReference>
<dbReference type="Pfam" id="PF25183">
    <property type="entry name" value="OMP_b-brl_4"/>
    <property type="match status" value="1"/>
</dbReference>
<feature type="region of interest" description="Disordered" evidence="1">
    <location>
        <begin position="172"/>
        <end position="196"/>
    </location>
</feature>
<name>A0A841JPR1_9BACT</name>
<proteinExistence type="predicted"/>
<dbReference type="InterPro" id="IPR008969">
    <property type="entry name" value="CarboxyPept-like_regulatory"/>
</dbReference>